<dbReference type="Gene3D" id="3.30.200.20">
    <property type="entry name" value="Phosphorylase Kinase, domain 1"/>
    <property type="match status" value="1"/>
</dbReference>
<evidence type="ECO:0000256" key="11">
    <source>
        <dbReference type="PROSITE-ProRule" id="PRU10141"/>
    </source>
</evidence>
<comment type="function">
    <text evidence="2">Functions as an E3 ubiquitin ligase.</text>
</comment>
<evidence type="ECO:0000256" key="4">
    <source>
        <dbReference type="ARBA" id="ARBA00012483"/>
    </source>
</evidence>
<dbReference type="PROSITE" id="PS51698">
    <property type="entry name" value="U_BOX"/>
    <property type="match status" value="1"/>
</dbReference>
<dbReference type="InterPro" id="IPR017441">
    <property type="entry name" value="Protein_kinase_ATP_BS"/>
</dbReference>
<evidence type="ECO:0000256" key="3">
    <source>
        <dbReference type="ARBA" id="ARBA00004906"/>
    </source>
</evidence>
<dbReference type="Gene3D" id="1.10.510.10">
    <property type="entry name" value="Transferase(Phosphotransferase) domain 1"/>
    <property type="match status" value="1"/>
</dbReference>
<keyword evidence="10 11" id="KW-0067">ATP-binding</keyword>
<evidence type="ECO:0000256" key="8">
    <source>
        <dbReference type="ARBA" id="ARBA00022777"/>
    </source>
</evidence>
<dbReference type="GO" id="GO:0005524">
    <property type="term" value="F:ATP binding"/>
    <property type="evidence" value="ECO:0007669"/>
    <property type="project" value="UniProtKB-UniRule"/>
</dbReference>
<dbReference type="CDD" id="cd16655">
    <property type="entry name" value="RING-Ubox_WDSUB1-like"/>
    <property type="match status" value="1"/>
</dbReference>
<evidence type="ECO:0000259" key="14">
    <source>
        <dbReference type="PROSITE" id="PS51698"/>
    </source>
</evidence>
<feature type="domain" description="U-box" evidence="14">
    <location>
        <begin position="759"/>
        <end position="829"/>
    </location>
</feature>
<dbReference type="GO" id="GO:0016567">
    <property type="term" value="P:protein ubiquitination"/>
    <property type="evidence" value="ECO:0007669"/>
    <property type="project" value="InterPro"/>
</dbReference>
<organism evidence="15 16">
    <name type="scientific">Striga hermonthica</name>
    <name type="common">Purple witchweed</name>
    <name type="synonym">Buchnera hermonthica</name>
    <dbReference type="NCBI Taxonomy" id="68872"/>
    <lineage>
        <taxon>Eukaryota</taxon>
        <taxon>Viridiplantae</taxon>
        <taxon>Streptophyta</taxon>
        <taxon>Embryophyta</taxon>
        <taxon>Tracheophyta</taxon>
        <taxon>Spermatophyta</taxon>
        <taxon>Magnoliopsida</taxon>
        <taxon>eudicotyledons</taxon>
        <taxon>Gunneridae</taxon>
        <taxon>Pentapetalae</taxon>
        <taxon>asterids</taxon>
        <taxon>lamiids</taxon>
        <taxon>Lamiales</taxon>
        <taxon>Orobanchaceae</taxon>
        <taxon>Buchnereae</taxon>
        <taxon>Striga</taxon>
    </lineage>
</organism>
<feature type="domain" description="Protein kinase" evidence="13">
    <location>
        <begin position="485"/>
        <end position="745"/>
    </location>
</feature>
<name>A0A9N7P031_STRHE</name>
<keyword evidence="12" id="KW-0175">Coiled coil</keyword>
<keyword evidence="8" id="KW-0418">Kinase</keyword>
<dbReference type="InterPro" id="IPR008271">
    <property type="entry name" value="Ser/Thr_kinase_AS"/>
</dbReference>
<reference evidence="15" key="1">
    <citation type="submission" date="2019-12" db="EMBL/GenBank/DDBJ databases">
        <authorList>
            <person name="Scholes J."/>
        </authorList>
    </citation>
    <scope>NUCLEOTIDE SEQUENCE</scope>
</reference>
<dbReference type="Gene3D" id="3.40.50.620">
    <property type="entry name" value="HUPs"/>
    <property type="match status" value="1"/>
</dbReference>
<dbReference type="PANTHER" id="PTHR45647">
    <property type="entry name" value="OS02G0152300 PROTEIN"/>
    <property type="match status" value="1"/>
</dbReference>
<feature type="coiled-coil region" evidence="12">
    <location>
        <begin position="366"/>
        <end position="421"/>
    </location>
</feature>
<dbReference type="OrthoDB" id="4062651at2759"/>
<dbReference type="InterPro" id="IPR001245">
    <property type="entry name" value="Ser-Thr/Tyr_kinase_cat_dom"/>
</dbReference>
<dbReference type="Gene3D" id="3.30.40.10">
    <property type="entry name" value="Zinc/RING finger domain, C3HC4 (zinc finger)"/>
    <property type="match status" value="1"/>
</dbReference>
<keyword evidence="5" id="KW-0723">Serine/threonine-protein kinase</keyword>
<dbReference type="GO" id="GO:0004674">
    <property type="term" value="F:protein serine/threonine kinase activity"/>
    <property type="evidence" value="ECO:0007669"/>
    <property type="project" value="UniProtKB-KW"/>
</dbReference>
<evidence type="ECO:0000313" key="16">
    <source>
        <dbReference type="Proteomes" id="UP001153555"/>
    </source>
</evidence>
<keyword evidence="9" id="KW-0833">Ubl conjugation pathway</keyword>
<keyword evidence="6" id="KW-0808">Transferase</keyword>
<dbReference type="SUPFAM" id="SSF57850">
    <property type="entry name" value="RING/U-box"/>
    <property type="match status" value="1"/>
</dbReference>
<dbReference type="InterPro" id="IPR011009">
    <property type="entry name" value="Kinase-like_dom_sf"/>
</dbReference>
<dbReference type="InterPro" id="IPR003613">
    <property type="entry name" value="Ubox_domain"/>
</dbReference>
<dbReference type="SUPFAM" id="SSF56112">
    <property type="entry name" value="Protein kinase-like (PK-like)"/>
    <property type="match status" value="1"/>
</dbReference>
<dbReference type="Proteomes" id="UP001153555">
    <property type="component" value="Unassembled WGS sequence"/>
</dbReference>
<dbReference type="InterPro" id="IPR000719">
    <property type="entry name" value="Prot_kinase_dom"/>
</dbReference>
<sequence length="829" mass="93365">MAAVEIPQPHKRTNCPDMTITNWSSRYSGTTHVGTEIEKKLEPKTTPSKRAMEDTMFVALGRDANESESVLMWALHNFSGMRICVLHVHQPAQKIATMGGEVSISPIEERLIKARHEIEKQDMQKTLDKYIWICEQAGVRADKLCVEMDSIGKGIVHLIAKHGIKCLVMGAAINKNYSRKMKEPMSKKAIHVLKEAPDFCKIWFICKGNLIHTRECKSETDSQSFLANPTTEAIESLRSLSVGEGMRGPRKLQNSAIKYNGAKSDIHGMQPLPPNSEWSSECETLSRKSPSVDLRISTCSSSEIEEEQNANELYDRLEQFLAEAESSPKEVYDGSIKHKKAEKDVIDAFRKAKASESMYAEELKCRKQLEEALDRGKKDVEKMKMQLGEVMEELRIAQEHQSSLESQIANSDKSVEDLKQKMFSAVELLKKFKMERDELQVRRDYALRVVEELRDKQAEEASSSSISQFFSIFSFSEIEEATRNFSEGLKIGEGVYGSIYRGNVRCTQVAVKVLYPNCSKGPIEFRQEVNILSKLRHPNIITLIGACPEAWALVYEYLPNGSLEDRLNCKNNTSPLPWKARLRIASDLCSALVFLHSRRPQPIVHGDLKPSNILLDTNFVAKLSNFRICGELQENELLGNNTKGTLVYMDPEFLASGELSVKSDVYSFGIVLLRLLTGRPASEIAREVQYSLDKGSMKFLLDPTAGDWPFVQAEQLAHLGVSCTDVDPSRRPDLVSEVWRVLENMKASCSGFCYGEKGQIPAYFVCPIFQEIMQDPVAAADGFTYESEALKGWLESHDTSPMTNDKLTNRDFLPNHALRSAIQEWLAKS</sequence>
<evidence type="ECO:0000256" key="12">
    <source>
        <dbReference type="SAM" id="Coils"/>
    </source>
</evidence>
<dbReference type="SMART" id="SM00504">
    <property type="entry name" value="Ubox"/>
    <property type="match status" value="1"/>
</dbReference>
<evidence type="ECO:0000256" key="10">
    <source>
        <dbReference type="ARBA" id="ARBA00022840"/>
    </source>
</evidence>
<dbReference type="InterPro" id="IPR014729">
    <property type="entry name" value="Rossmann-like_a/b/a_fold"/>
</dbReference>
<evidence type="ECO:0000256" key="5">
    <source>
        <dbReference type="ARBA" id="ARBA00022527"/>
    </source>
</evidence>
<dbReference type="InterPro" id="IPR013083">
    <property type="entry name" value="Znf_RING/FYVE/PHD"/>
</dbReference>
<comment type="catalytic activity">
    <reaction evidence="1">
        <text>S-ubiquitinyl-[E2 ubiquitin-conjugating enzyme]-L-cysteine + [acceptor protein]-L-lysine = [E2 ubiquitin-conjugating enzyme]-L-cysteine + N(6)-ubiquitinyl-[acceptor protein]-L-lysine.</text>
        <dbReference type="EC" id="2.3.2.27"/>
    </reaction>
</comment>
<evidence type="ECO:0000313" key="15">
    <source>
        <dbReference type="EMBL" id="CAA0842576.1"/>
    </source>
</evidence>
<dbReference type="Pfam" id="PF04564">
    <property type="entry name" value="U-box"/>
    <property type="match status" value="1"/>
</dbReference>
<dbReference type="SUPFAM" id="SSF52402">
    <property type="entry name" value="Adenine nucleotide alpha hydrolases-like"/>
    <property type="match status" value="1"/>
</dbReference>
<comment type="pathway">
    <text evidence="3">Protein modification; protein ubiquitination.</text>
</comment>
<dbReference type="SMART" id="SM00220">
    <property type="entry name" value="S_TKc"/>
    <property type="match status" value="1"/>
</dbReference>
<keyword evidence="7 11" id="KW-0547">Nucleotide-binding</keyword>
<keyword evidence="16" id="KW-1185">Reference proteome</keyword>
<evidence type="ECO:0000256" key="6">
    <source>
        <dbReference type="ARBA" id="ARBA00022679"/>
    </source>
</evidence>
<dbReference type="PROSITE" id="PS00108">
    <property type="entry name" value="PROTEIN_KINASE_ST"/>
    <property type="match status" value="1"/>
</dbReference>
<dbReference type="PROSITE" id="PS00107">
    <property type="entry name" value="PROTEIN_KINASE_ATP"/>
    <property type="match status" value="1"/>
</dbReference>
<evidence type="ECO:0000256" key="1">
    <source>
        <dbReference type="ARBA" id="ARBA00000900"/>
    </source>
</evidence>
<evidence type="ECO:0000259" key="13">
    <source>
        <dbReference type="PROSITE" id="PS50011"/>
    </source>
</evidence>
<proteinExistence type="predicted"/>
<dbReference type="EC" id="2.3.2.27" evidence="4"/>
<dbReference type="PROSITE" id="PS50011">
    <property type="entry name" value="PROTEIN_KINASE_DOM"/>
    <property type="match status" value="1"/>
</dbReference>
<dbReference type="PANTHER" id="PTHR45647:SF100">
    <property type="entry name" value="U-BOX DOMAIN-CONTAINING PROTEIN 33"/>
    <property type="match status" value="1"/>
</dbReference>
<feature type="binding site" evidence="11">
    <location>
        <position position="512"/>
    </location>
    <ligand>
        <name>ATP</name>
        <dbReference type="ChEBI" id="CHEBI:30616"/>
    </ligand>
</feature>
<dbReference type="AlphaFoldDB" id="A0A9N7P031"/>
<evidence type="ECO:0000256" key="9">
    <source>
        <dbReference type="ARBA" id="ARBA00022786"/>
    </source>
</evidence>
<dbReference type="Pfam" id="PF07714">
    <property type="entry name" value="PK_Tyr_Ser-Thr"/>
    <property type="match status" value="1"/>
</dbReference>
<accession>A0A9N7P031</accession>
<evidence type="ECO:0000256" key="7">
    <source>
        <dbReference type="ARBA" id="ARBA00022741"/>
    </source>
</evidence>
<protein>
    <recommendedName>
        <fullName evidence="4">RING-type E3 ubiquitin transferase</fullName>
        <ecNumber evidence="4">2.3.2.27</ecNumber>
    </recommendedName>
</protein>
<dbReference type="CDD" id="cd01989">
    <property type="entry name" value="USP_STK_Ubox_N"/>
    <property type="match status" value="1"/>
</dbReference>
<dbReference type="GO" id="GO:0061630">
    <property type="term" value="F:ubiquitin protein ligase activity"/>
    <property type="evidence" value="ECO:0007669"/>
    <property type="project" value="UniProtKB-EC"/>
</dbReference>
<comment type="caution">
    <text evidence="15">The sequence shown here is derived from an EMBL/GenBank/DDBJ whole genome shotgun (WGS) entry which is preliminary data.</text>
</comment>
<dbReference type="EMBL" id="CACSLK010034598">
    <property type="protein sequence ID" value="CAA0842576.1"/>
    <property type="molecule type" value="Genomic_DNA"/>
</dbReference>
<evidence type="ECO:0000256" key="2">
    <source>
        <dbReference type="ARBA" id="ARBA00003861"/>
    </source>
</evidence>
<gene>
    <name evidence="15" type="ORF">SHERM_08438</name>
</gene>
<dbReference type="InterPro" id="IPR051348">
    <property type="entry name" value="U-box_ubiquitin_ligases"/>
</dbReference>